<evidence type="ECO:0000313" key="1">
    <source>
        <dbReference type="EMBL" id="MFB2619610.1"/>
    </source>
</evidence>
<proteinExistence type="predicted"/>
<accession>A0ABV4VH47</accession>
<dbReference type="EMBL" id="JBHFGU010000002">
    <property type="protein sequence ID" value="MFB2619610.1"/>
    <property type="molecule type" value="Genomic_DNA"/>
</dbReference>
<comment type="caution">
    <text evidence="1">The sequence shown here is derived from an EMBL/GenBank/DDBJ whole genome shotgun (WGS) entry which is preliminary data.</text>
</comment>
<dbReference type="Proteomes" id="UP001576708">
    <property type="component" value="Unassembled WGS sequence"/>
</dbReference>
<sequence length="106" mass="12122">MILTHTPSTSKQRQEHRLLVSIRFAVVLHAIRHPNSNPMESERVQQRLLDLEQHLFFNHATQLFHQQFVGRSGELGHEYSLYVDPRSGKASVSKVSSQNISHLALA</sequence>
<dbReference type="RefSeq" id="WP_342201213.1">
    <property type="nucleotide sequence ID" value="NZ_JBCATE010000002.1"/>
</dbReference>
<gene>
    <name evidence="1" type="ORF">ACE02W_07345</name>
</gene>
<protein>
    <submittedName>
        <fullName evidence="1">Uncharacterized protein</fullName>
    </submittedName>
</protein>
<reference evidence="1 2" key="1">
    <citation type="submission" date="2024-09" db="EMBL/GenBank/DDBJ databases">
        <authorList>
            <person name="Zhang Y."/>
        </authorList>
    </citation>
    <scope>NUCLEOTIDE SEQUENCE [LARGE SCALE GENOMIC DNA]</scope>
    <source>
        <strain evidence="1 2">ZJ318</strain>
    </source>
</reference>
<evidence type="ECO:0000313" key="2">
    <source>
        <dbReference type="Proteomes" id="UP001576708"/>
    </source>
</evidence>
<keyword evidence="2" id="KW-1185">Reference proteome</keyword>
<organism evidence="1 2">
    <name type="scientific">Shewanella mangrovisoli</name>
    <dbReference type="NCBI Taxonomy" id="2864211"/>
    <lineage>
        <taxon>Bacteria</taxon>
        <taxon>Pseudomonadati</taxon>
        <taxon>Pseudomonadota</taxon>
        <taxon>Gammaproteobacteria</taxon>
        <taxon>Alteromonadales</taxon>
        <taxon>Shewanellaceae</taxon>
        <taxon>Shewanella</taxon>
    </lineage>
</organism>
<name>A0ABV4VH47_9GAMM</name>